<feature type="binding site" evidence="7">
    <location>
        <position position="33"/>
    </location>
    <ligand>
        <name>UDP-N-acetyl-alpha-D-muramoyl-L-alanyl-D-glutamate</name>
        <dbReference type="ChEBI" id="CHEBI:83900"/>
    </ligand>
</feature>
<feature type="binding site" evidence="7">
    <location>
        <begin position="118"/>
        <end position="124"/>
    </location>
    <ligand>
        <name>ATP</name>
        <dbReference type="ChEBI" id="CHEBI:30616"/>
    </ligand>
</feature>
<dbReference type="InterPro" id="IPR036565">
    <property type="entry name" value="Mur-like_cat_sf"/>
</dbReference>
<dbReference type="InterPro" id="IPR013221">
    <property type="entry name" value="Mur_ligase_cen"/>
</dbReference>
<dbReference type="HAMAP" id="MF_00208">
    <property type="entry name" value="MurE"/>
    <property type="match status" value="1"/>
</dbReference>
<comment type="caution">
    <text evidence="7">Lacks conserved residue(s) required for the propagation of feature annotation.</text>
</comment>
<comment type="PTM">
    <text evidence="7">Carboxylation is probably crucial for Mg(2+) binding and, consequently, for the gamma-phosphate positioning of ATP.</text>
</comment>
<organism evidence="12 13">
    <name type="scientific">Parahaliea mediterranea</name>
    <dbReference type="NCBI Taxonomy" id="651086"/>
    <lineage>
        <taxon>Bacteria</taxon>
        <taxon>Pseudomonadati</taxon>
        <taxon>Pseudomonadota</taxon>
        <taxon>Gammaproteobacteria</taxon>
        <taxon>Cellvibrionales</taxon>
        <taxon>Halieaceae</taxon>
        <taxon>Parahaliea</taxon>
    </lineage>
</organism>
<keyword evidence="2 7" id="KW-0132">Cell division</keyword>
<feature type="binding site" evidence="7">
    <location>
        <position position="35"/>
    </location>
    <ligand>
        <name>UDP-N-acetyl-alpha-D-muramoyl-L-alanyl-D-glutamate</name>
        <dbReference type="ChEBI" id="CHEBI:83900"/>
    </ligand>
</feature>
<feature type="binding site" evidence="7">
    <location>
        <position position="159"/>
    </location>
    <ligand>
        <name>UDP-N-acetyl-alpha-D-muramoyl-L-alanyl-D-glutamate</name>
        <dbReference type="ChEBI" id="CHEBI:83900"/>
    </ligand>
</feature>
<comment type="similarity">
    <text evidence="1 7">Belongs to the MurCDEF family. MurE subfamily.</text>
</comment>
<feature type="binding site" evidence="7">
    <location>
        <position position="467"/>
    </location>
    <ligand>
        <name>meso-2,6-diaminopimelate</name>
        <dbReference type="ChEBI" id="CHEBI:57791"/>
    </ligand>
</feature>
<dbReference type="Gene3D" id="3.40.1190.10">
    <property type="entry name" value="Mur-like, catalytic domain"/>
    <property type="match status" value="1"/>
</dbReference>
<accession>A0A939DBU1</accession>
<feature type="binding site" evidence="7">
    <location>
        <position position="463"/>
    </location>
    <ligand>
        <name>meso-2,6-diaminopimelate</name>
        <dbReference type="ChEBI" id="CHEBI:57791"/>
    </ligand>
</feature>
<evidence type="ECO:0000256" key="1">
    <source>
        <dbReference type="ARBA" id="ARBA00005898"/>
    </source>
</evidence>
<evidence type="ECO:0000259" key="10">
    <source>
        <dbReference type="Pfam" id="PF02875"/>
    </source>
</evidence>
<proteinExistence type="inferred from homology"/>
<dbReference type="PANTHER" id="PTHR23135:SF4">
    <property type="entry name" value="UDP-N-ACETYLMURAMOYL-L-ALANYL-D-GLUTAMATE--2,6-DIAMINOPIMELATE LIGASE MURE HOMOLOG, CHLOROPLASTIC"/>
    <property type="match status" value="1"/>
</dbReference>
<feature type="binding site" evidence="7">
    <location>
        <position position="187"/>
    </location>
    <ligand>
        <name>UDP-N-acetyl-alpha-D-muramoyl-L-alanyl-D-glutamate</name>
        <dbReference type="ChEBI" id="CHEBI:83900"/>
    </ligand>
</feature>
<dbReference type="SUPFAM" id="SSF63418">
    <property type="entry name" value="MurE/MurF N-terminal domain"/>
    <property type="match status" value="1"/>
</dbReference>
<feature type="short sequence motif" description="Meso-diaminopimelate recognition motif" evidence="7">
    <location>
        <begin position="414"/>
        <end position="417"/>
    </location>
</feature>
<keyword evidence="7" id="KW-0963">Cytoplasm</keyword>
<comment type="caution">
    <text evidence="12">The sequence shown here is derived from an EMBL/GenBank/DDBJ whole genome shotgun (WGS) entry which is preliminary data.</text>
</comment>
<dbReference type="Gene3D" id="3.40.1390.10">
    <property type="entry name" value="MurE/MurF, N-terminal domain"/>
    <property type="match status" value="1"/>
</dbReference>
<comment type="catalytic activity">
    <reaction evidence="7">
        <text>UDP-N-acetyl-alpha-D-muramoyl-L-alanyl-D-glutamate + meso-2,6-diaminopimelate + ATP = UDP-N-acetyl-alpha-D-muramoyl-L-alanyl-gamma-D-glutamyl-meso-2,6-diaminopimelate + ADP + phosphate + H(+)</text>
        <dbReference type="Rhea" id="RHEA:23676"/>
        <dbReference type="ChEBI" id="CHEBI:15378"/>
        <dbReference type="ChEBI" id="CHEBI:30616"/>
        <dbReference type="ChEBI" id="CHEBI:43474"/>
        <dbReference type="ChEBI" id="CHEBI:57791"/>
        <dbReference type="ChEBI" id="CHEBI:83900"/>
        <dbReference type="ChEBI" id="CHEBI:83905"/>
        <dbReference type="ChEBI" id="CHEBI:456216"/>
        <dbReference type="EC" id="6.3.2.13"/>
    </reaction>
</comment>
<evidence type="ECO:0000256" key="8">
    <source>
        <dbReference type="RuleBase" id="RU004135"/>
    </source>
</evidence>
<feature type="domain" description="Mur ligase N-terminal catalytic" evidence="9">
    <location>
        <begin position="28"/>
        <end position="103"/>
    </location>
</feature>
<dbReference type="InterPro" id="IPR036615">
    <property type="entry name" value="Mur_ligase_C_dom_sf"/>
</dbReference>
<feature type="binding site" evidence="7">
    <location>
        <begin position="414"/>
        <end position="417"/>
    </location>
    <ligand>
        <name>meso-2,6-diaminopimelate</name>
        <dbReference type="ChEBI" id="CHEBI:57791"/>
    </ligand>
</feature>
<evidence type="ECO:0000256" key="7">
    <source>
        <dbReference type="HAMAP-Rule" id="MF_00208"/>
    </source>
</evidence>
<comment type="function">
    <text evidence="7">Catalyzes the addition of meso-diaminopimelic acid to the nucleotide precursor UDP-N-acetylmuramoyl-L-alanyl-D-glutamate (UMAG) in the biosynthesis of bacterial cell-wall peptidoglycan.</text>
</comment>
<dbReference type="GO" id="GO:0071555">
    <property type="term" value="P:cell wall organization"/>
    <property type="evidence" value="ECO:0007669"/>
    <property type="project" value="UniProtKB-KW"/>
</dbReference>
<dbReference type="PANTHER" id="PTHR23135">
    <property type="entry name" value="MUR LIGASE FAMILY MEMBER"/>
    <property type="match status" value="1"/>
</dbReference>
<dbReference type="EC" id="6.3.2.13" evidence="7"/>
<keyword evidence="4 7" id="KW-0573">Peptidoglycan synthesis</keyword>
<dbReference type="SUPFAM" id="SSF53623">
    <property type="entry name" value="MurD-like peptide ligases, catalytic domain"/>
    <property type="match status" value="1"/>
</dbReference>
<keyword evidence="5 7" id="KW-0131">Cell cycle</keyword>
<feature type="binding site" evidence="7">
    <location>
        <position position="390"/>
    </location>
    <ligand>
        <name>meso-2,6-diaminopimelate</name>
        <dbReference type="ChEBI" id="CHEBI:57791"/>
    </ligand>
</feature>
<feature type="domain" description="Mur ligase C-terminal" evidence="10">
    <location>
        <begin position="341"/>
        <end position="465"/>
    </location>
</feature>
<dbReference type="NCBIfam" id="TIGR01085">
    <property type="entry name" value="murE"/>
    <property type="match status" value="1"/>
</dbReference>
<keyword evidence="6 7" id="KW-0961">Cell wall biogenesis/degradation</keyword>
<dbReference type="GO" id="GO:0000287">
    <property type="term" value="F:magnesium ion binding"/>
    <property type="evidence" value="ECO:0007669"/>
    <property type="project" value="UniProtKB-UniRule"/>
</dbReference>
<dbReference type="Pfam" id="PF08245">
    <property type="entry name" value="Mur_ligase_M"/>
    <property type="match status" value="1"/>
</dbReference>
<dbReference type="NCBIfam" id="NF001124">
    <property type="entry name" value="PRK00139.1-2"/>
    <property type="match status" value="1"/>
</dbReference>
<dbReference type="InterPro" id="IPR035911">
    <property type="entry name" value="MurE/MurF_N"/>
</dbReference>
<dbReference type="GO" id="GO:0051301">
    <property type="term" value="P:cell division"/>
    <property type="evidence" value="ECO:0007669"/>
    <property type="project" value="UniProtKB-KW"/>
</dbReference>
<dbReference type="InterPro" id="IPR005761">
    <property type="entry name" value="UDP-N-AcMur-Glu-dNH2Pim_ligase"/>
</dbReference>
<feature type="modified residue" description="N6-carboxylysine" evidence="7">
    <location>
        <position position="227"/>
    </location>
</feature>
<dbReference type="GO" id="GO:0008360">
    <property type="term" value="P:regulation of cell shape"/>
    <property type="evidence" value="ECO:0007669"/>
    <property type="project" value="UniProtKB-KW"/>
</dbReference>
<sequence length="495" mass="51694">MMMAQVTTDAGMPLSALLDMPLADDVRVSGLALDSRQVRPGDLFLALAGSVHDGRAFMEQAVASGAAAVVAEAPAGGFVDALPVPLIEIPELSHEAGVIAARFHGDPTRTMRVVGVTGTNGKTTTSRLVAQLQRALERPCGVIGTLGAALDDSVTAAANTTPDPVVLQRQLAEWLRGGVRDVAMEVSSHALVQGRVNGVRIDTAVFTNLSRDHLDYHGSMAAYARAKMGLFTREGLRFGVINSDDAYAGPLRALAAGHCEVLGYSASGDARADIRVSELVFDQRLARGRIDTPWGHGELRSSLPGDFNVANLAAAITCAVLGGHDLDRVLAAVPALQPVPGRLQAIPNSLGIQVLVDYAHTPDALEQVLRAIRPQVAGALVTVFGCGGDRDTGKRPLMGRVACQGSDRVIVTSDNPRGEDPGAILADIAAGCSGEYSLETDRAAAIAQAIDEAAPGDCVLIAGKGHEDYQIVEGQRLYFSDAEQARAALARRAGS</sequence>
<evidence type="ECO:0000256" key="6">
    <source>
        <dbReference type="ARBA" id="ARBA00023316"/>
    </source>
</evidence>
<dbReference type="GO" id="GO:0005524">
    <property type="term" value="F:ATP binding"/>
    <property type="evidence" value="ECO:0007669"/>
    <property type="project" value="UniProtKB-UniRule"/>
</dbReference>
<keyword evidence="3 7" id="KW-0133">Cell shape</keyword>
<dbReference type="AlphaFoldDB" id="A0A939DBU1"/>
<dbReference type="EMBL" id="JAFKCZ010000001">
    <property type="protein sequence ID" value="MBN7795373.1"/>
    <property type="molecule type" value="Genomic_DNA"/>
</dbReference>
<keyword evidence="13" id="KW-1185">Reference proteome</keyword>
<keyword evidence="7 12" id="KW-0436">Ligase</keyword>
<dbReference type="InterPro" id="IPR000713">
    <property type="entry name" value="Mur_ligase_N"/>
</dbReference>
<dbReference type="InterPro" id="IPR004101">
    <property type="entry name" value="Mur_ligase_C"/>
</dbReference>
<feature type="binding site" evidence="7">
    <location>
        <begin position="160"/>
        <end position="161"/>
    </location>
    <ligand>
        <name>UDP-N-acetyl-alpha-D-muramoyl-L-alanyl-D-glutamate</name>
        <dbReference type="ChEBI" id="CHEBI:83900"/>
    </ligand>
</feature>
<keyword evidence="7" id="KW-0547">Nucleotide-binding</keyword>
<feature type="binding site" evidence="7">
    <location>
        <position position="195"/>
    </location>
    <ligand>
        <name>UDP-N-acetyl-alpha-D-muramoyl-L-alanyl-D-glutamate</name>
        <dbReference type="ChEBI" id="CHEBI:83900"/>
    </ligand>
</feature>
<dbReference type="Pfam" id="PF02875">
    <property type="entry name" value="Mur_ligase_C"/>
    <property type="match status" value="1"/>
</dbReference>
<comment type="subcellular location">
    <subcellularLocation>
        <location evidence="7 8">Cytoplasm</location>
    </subcellularLocation>
</comment>
<protein>
    <recommendedName>
        <fullName evidence="7">UDP-N-acetylmuramoyl-L-alanyl-D-glutamate--2,6-diaminopimelate ligase</fullName>
        <ecNumber evidence="7">6.3.2.13</ecNumber>
    </recommendedName>
    <alternativeName>
        <fullName evidence="7">Meso-A2pm-adding enzyme</fullName>
    </alternativeName>
    <alternativeName>
        <fullName evidence="7">Meso-diaminopimelate-adding enzyme</fullName>
    </alternativeName>
    <alternativeName>
        <fullName evidence="7">UDP-MurNAc-L-Ala-D-Glu:meso-diaminopimelate ligase</fullName>
    </alternativeName>
    <alternativeName>
        <fullName evidence="7">UDP-MurNAc-tripeptide synthetase</fullName>
    </alternativeName>
    <alternativeName>
        <fullName evidence="7">UDP-N-acetylmuramyl-tripeptide synthetase</fullName>
    </alternativeName>
</protein>
<evidence type="ECO:0000313" key="13">
    <source>
        <dbReference type="Proteomes" id="UP000664303"/>
    </source>
</evidence>
<reference evidence="12" key="1">
    <citation type="submission" date="2021-02" db="EMBL/GenBank/DDBJ databases">
        <title>PHA producing bacteria isolated from coastal sediment in Guangdong, Shenzhen.</title>
        <authorList>
            <person name="Zheng W."/>
            <person name="Yu S."/>
            <person name="Huang Y."/>
        </authorList>
    </citation>
    <scope>NUCLEOTIDE SEQUENCE</scope>
    <source>
        <strain evidence="12">TN14-10</strain>
    </source>
</reference>
<feature type="domain" description="Mur ligase central" evidence="11">
    <location>
        <begin position="116"/>
        <end position="319"/>
    </location>
</feature>
<dbReference type="Pfam" id="PF01225">
    <property type="entry name" value="Mur_ligase"/>
    <property type="match status" value="1"/>
</dbReference>
<evidence type="ECO:0000256" key="4">
    <source>
        <dbReference type="ARBA" id="ARBA00022984"/>
    </source>
</evidence>
<evidence type="ECO:0000256" key="5">
    <source>
        <dbReference type="ARBA" id="ARBA00023306"/>
    </source>
</evidence>
<comment type="cofactor">
    <cofactor evidence="7">
        <name>Mg(2+)</name>
        <dbReference type="ChEBI" id="CHEBI:18420"/>
    </cofactor>
</comment>
<dbReference type="GO" id="GO:0009252">
    <property type="term" value="P:peptidoglycan biosynthetic process"/>
    <property type="evidence" value="ECO:0007669"/>
    <property type="project" value="UniProtKB-UniRule"/>
</dbReference>
<comment type="pathway">
    <text evidence="7 8">Cell wall biogenesis; peptidoglycan biosynthesis.</text>
</comment>
<evidence type="ECO:0000256" key="3">
    <source>
        <dbReference type="ARBA" id="ARBA00022960"/>
    </source>
</evidence>
<evidence type="ECO:0000313" key="12">
    <source>
        <dbReference type="EMBL" id="MBN7795373.1"/>
    </source>
</evidence>
<evidence type="ECO:0000259" key="11">
    <source>
        <dbReference type="Pfam" id="PF08245"/>
    </source>
</evidence>
<keyword evidence="7" id="KW-0460">Magnesium</keyword>
<dbReference type="NCBIfam" id="NF001126">
    <property type="entry name" value="PRK00139.1-4"/>
    <property type="match status" value="1"/>
</dbReference>
<gene>
    <name evidence="7" type="primary">murE</name>
    <name evidence="12" type="ORF">JYP50_02150</name>
</gene>
<evidence type="ECO:0000256" key="2">
    <source>
        <dbReference type="ARBA" id="ARBA00022618"/>
    </source>
</evidence>
<name>A0A939DBU1_9GAMM</name>
<dbReference type="Proteomes" id="UP000664303">
    <property type="component" value="Unassembled WGS sequence"/>
</dbReference>
<dbReference type="SUPFAM" id="SSF53244">
    <property type="entry name" value="MurD-like peptide ligases, peptide-binding domain"/>
    <property type="match status" value="1"/>
</dbReference>
<dbReference type="GO" id="GO:0005737">
    <property type="term" value="C:cytoplasm"/>
    <property type="evidence" value="ECO:0007669"/>
    <property type="project" value="UniProtKB-SubCell"/>
</dbReference>
<evidence type="ECO:0000259" key="9">
    <source>
        <dbReference type="Pfam" id="PF01225"/>
    </source>
</evidence>
<dbReference type="GO" id="GO:0008765">
    <property type="term" value="F:UDP-N-acetylmuramoylalanyl-D-glutamate-2,6-diaminopimelate ligase activity"/>
    <property type="evidence" value="ECO:0007669"/>
    <property type="project" value="UniProtKB-UniRule"/>
</dbReference>
<feature type="binding site" evidence="7">
    <location>
        <position position="193"/>
    </location>
    <ligand>
        <name>UDP-N-acetyl-alpha-D-muramoyl-L-alanyl-D-glutamate</name>
        <dbReference type="ChEBI" id="CHEBI:83900"/>
    </ligand>
</feature>
<keyword evidence="7" id="KW-0067">ATP-binding</keyword>
<dbReference type="Gene3D" id="3.90.190.20">
    <property type="entry name" value="Mur ligase, C-terminal domain"/>
    <property type="match status" value="1"/>
</dbReference>